<dbReference type="InterPro" id="IPR036390">
    <property type="entry name" value="WH_DNA-bd_sf"/>
</dbReference>
<gene>
    <name evidence="6" type="ORF">PPERSA_05707</name>
</gene>
<dbReference type="Gene3D" id="1.20.1310.10">
    <property type="entry name" value="Cullin Repeats"/>
    <property type="match status" value="2"/>
</dbReference>
<dbReference type="Pfam" id="PF10557">
    <property type="entry name" value="Cullin_Nedd8"/>
    <property type="match status" value="1"/>
</dbReference>
<feature type="domain" description="Cullin family profile" evidence="5">
    <location>
        <begin position="243"/>
        <end position="483"/>
    </location>
</feature>
<dbReference type="Proteomes" id="UP000054937">
    <property type="component" value="Unassembled WGS sequence"/>
</dbReference>
<proteinExistence type="inferred from homology"/>
<dbReference type="InterPro" id="IPR036388">
    <property type="entry name" value="WH-like_DNA-bd_sf"/>
</dbReference>
<dbReference type="EMBL" id="LDAU01000135">
    <property type="protein sequence ID" value="KRX03349.1"/>
    <property type="molecule type" value="Genomic_DNA"/>
</dbReference>
<dbReference type="SUPFAM" id="SSF74788">
    <property type="entry name" value="Cullin repeat-like"/>
    <property type="match status" value="1"/>
</dbReference>
<organism evidence="6 7">
    <name type="scientific">Pseudocohnilembus persalinus</name>
    <name type="common">Ciliate</name>
    <dbReference type="NCBI Taxonomy" id="266149"/>
    <lineage>
        <taxon>Eukaryota</taxon>
        <taxon>Sar</taxon>
        <taxon>Alveolata</taxon>
        <taxon>Ciliophora</taxon>
        <taxon>Intramacronucleata</taxon>
        <taxon>Oligohymenophorea</taxon>
        <taxon>Scuticociliatia</taxon>
        <taxon>Philasterida</taxon>
        <taxon>Pseudocohnilembidae</taxon>
        <taxon>Pseudocohnilembus</taxon>
    </lineage>
</organism>
<dbReference type="OrthoDB" id="435621at2759"/>
<dbReference type="Pfam" id="PF00888">
    <property type="entry name" value="Cullin"/>
    <property type="match status" value="1"/>
</dbReference>
<dbReference type="InterPro" id="IPR016158">
    <property type="entry name" value="Cullin_homology"/>
</dbReference>
<comment type="similarity">
    <text evidence="1 2 3">Belongs to the cullin family.</text>
</comment>
<evidence type="ECO:0000256" key="3">
    <source>
        <dbReference type="RuleBase" id="RU003829"/>
    </source>
</evidence>
<dbReference type="Gene3D" id="1.10.10.10">
    <property type="entry name" value="Winged helix-like DNA-binding domain superfamily/Winged helix DNA-binding domain"/>
    <property type="match status" value="1"/>
</dbReference>
<sequence>MEAQDPRKLYELSIKSIDKRNEQLKSFLQDNKTIKITNQEYMEMYNYILQTSDAGANPSTSSQQQKTQNLVKQQWITLSTPEYVTEVLKALEKEKEIAKYYYPRSQKKMIQIIEQIAIINNGETVATHPVTGVLHMLENQKDDQLKDIYNLFNHSIDVRKTLEYISTQFQEFLVNQGRNQNKAADQLREEKKPQKEISKEYISNISDLRQKSERLIKEVFNSDLILINARDKSFQQFLNEYERATFYLAQYSDNLLKSDQFNNEQEVDDQLQNILNIFFSLYSRDTFFKHYQRFLSSRLLNSTSKNSQAEQNLIAKFKSEAGQQAVSKIVTMLQDIKQSQEMMQENGSKLQNECSYEMTVNVLTKGCWPLQSTQIGQQDLEPQIRVPQKLKLGINVFETIYKKKYHGRNLDWIYSQGTGVVNFLGQDDRDKTKPSKYTIQCNSYQLLIFLTLQENNNKLTFSKLLEDTQINKEELDFNLQPCFKLKILNRVQKDGPVQESEEVSVNMNFSFKQRKIKCIPGGKAANTKQDKEHQQNQDKLKKEIDQERTYVIEACLVRIMKGKRSAKVNELIPECIQMITNFKAEIPPIKKSIDSLIERDYLRRKQDDFTTVEYPFIEILKTICPWLIQQINYIESLEPEDSQENSTAAVRIQALIDLFQNEVINYDLTHIKGSQLIGDNIQNQGLLQQKKGNLQRKSSRKSFKGQEFPPGSFQGMVVEEIRETKQKLSHLRHEYYPDNNLQSIEKVQQIKNEYHRVLDEFLKFKKRRNEESEKIKQKHLQVEYINQANEMKLREKSLQLKNRDIDSIKKLIFELEKEKIVEDNKQLEEKRKQSNQITMNAFQSIENEYKNRIQMLKEKLEEKKKEREIILKDQVKNSQNLEKDIKKEKQMQIQQLTDLWQMEKERQENIEPDEMSQKIKKIYQKY</sequence>
<accession>A0A0V0QN28</accession>
<evidence type="ECO:0000256" key="4">
    <source>
        <dbReference type="SAM" id="Coils"/>
    </source>
</evidence>
<dbReference type="InterPro" id="IPR001373">
    <property type="entry name" value="Cullin_N"/>
</dbReference>
<dbReference type="SMART" id="SM00884">
    <property type="entry name" value="Cullin_Nedd8"/>
    <property type="match status" value="1"/>
</dbReference>
<evidence type="ECO:0000313" key="7">
    <source>
        <dbReference type="Proteomes" id="UP000054937"/>
    </source>
</evidence>
<dbReference type="Pfam" id="PF26557">
    <property type="entry name" value="Cullin_AB"/>
    <property type="match status" value="1"/>
</dbReference>
<comment type="caution">
    <text evidence="6">The sequence shown here is derived from an EMBL/GenBank/DDBJ whole genome shotgun (WGS) entry which is preliminary data.</text>
</comment>
<feature type="coiled-coil region" evidence="4">
    <location>
        <begin position="798"/>
        <end position="891"/>
    </location>
</feature>
<dbReference type="Gene3D" id="3.30.230.130">
    <property type="entry name" value="Cullin, Chain C, Domain 2"/>
    <property type="match status" value="1"/>
</dbReference>
<dbReference type="InterPro" id="IPR036317">
    <property type="entry name" value="Cullin_homology_sf"/>
</dbReference>
<keyword evidence="7" id="KW-1185">Reference proteome</keyword>
<dbReference type="InParanoid" id="A0A0V0QN28"/>
<evidence type="ECO:0000256" key="1">
    <source>
        <dbReference type="ARBA" id="ARBA00006019"/>
    </source>
</evidence>
<dbReference type="InterPro" id="IPR059120">
    <property type="entry name" value="Cullin-like_AB"/>
</dbReference>
<name>A0A0V0QN28_PSEPJ</name>
<dbReference type="SUPFAM" id="SSF75632">
    <property type="entry name" value="Cullin homology domain"/>
    <property type="match status" value="1"/>
</dbReference>
<dbReference type="InterPro" id="IPR045093">
    <property type="entry name" value="Cullin"/>
</dbReference>
<reference evidence="6 7" key="1">
    <citation type="journal article" date="2015" name="Sci. Rep.">
        <title>Genome of the facultative scuticociliatosis pathogen Pseudocohnilembus persalinus provides insight into its virulence through horizontal gene transfer.</title>
        <authorList>
            <person name="Xiong J."/>
            <person name="Wang G."/>
            <person name="Cheng J."/>
            <person name="Tian M."/>
            <person name="Pan X."/>
            <person name="Warren A."/>
            <person name="Jiang C."/>
            <person name="Yuan D."/>
            <person name="Miao W."/>
        </authorList>
    </citation>
    <scope>NUCLEOTIDE SEQUENCE [LARGE SCALE GENOMIC DNA]</scope>
    <source>
        <strain evidence="6">36N120E</strain>
    </source>
</reference>
<dbReference type="SMART" id="SM00182">
    <property type="entry name" value="CULLIN"/>
    <property type="match status" value="1"/>
</dbReference>
<protein>
    <submittedName>
        <fullName evidence="6">Cullin repeat-like-containing domain</fullName>
    </submittedName>
</protein>
<evidence type="ECO:0000259" key="5">
    <source>
        <dbReference type="PROSITE" id="PS50069"/>
    </source>
</evidence>
<dbReference type="AlphaFoldDB" id="A0A0V0QN28"/>
<evidence type="ECO:0000256" key="2">
    <source>
        <dbReference type="PROSITE-ProRule" id="PRU00330"/>
    </source>
</evidence>
<dbReference type="GO" id="GO:0006511">
    <property type="term" value="P:ubiquitin-dependent protein catabolic process"/>
    <property type="evidence" value="ECO:0007669"/>
    <property type="project" value="InterPro"/>
</dbReference>
<keyword evidence="4" id="KW-0175">Coiled coil</keyword>
<dbReference type="PROSITE" id="PS50069">
    <property type="entry name" value="CULLIN_2"/>
    <property type="match status" value="1"/>
</dbReference>
<dbReference type="SUPFAM" id="SSF46785">
    <property type="entry name" value="Winged helix' DNA-binding domain"/>
    <property type="match status" value="1"/>
</dbReference>
<dbReference type="InterPro" id="IPR016159">
    <property type="entry name" value="Cullin_repeat-like_dom_sf"/>
</dbReference>
<dbReference type="PANTHER" id="PTHR11932">
    <property type="entry name" value="CULLIN"/>
    <property type="match status" value="1"/>
</dbReference>
<dbReference type="GO" id="GO:0031625">
    <property type="term" value="F:ubiquitin protein ligase binding"/>
    <property type="evidence" value="ECO:0007669"/>
    <property type="project" value="InterPro"/>
</dbReference>
<evidence type="ECO:0000313" key="6">
    <source>
        <dbReference type="EMBL" id="KRX03349.1"/>
    </source>
</evidence>
<dbReference type="InterPro" id="IPR019559">
    <property type="entry name" value="Cullin_neddylation_domain"/>
</dbReference>